<gene>
    <name evidence="2" type="ORF">M9458_006812</name>
</gene>
<organism evidence="2 3">
    <name type="scientific">Cirrhinus mrigala</name>
    <name type="common">Mrigala</name>
    <dbReference type="NCBI Taxonomy" id="683832"/>
    <lineage>
        <taxon>Eukaryota</taxon>
        <taxon>Metazoa</taxon>
        <taxon>Chordata</taxon>
        <taxon>Craniata</taxon>
        <taxon>Vertebrata</taxon>
        <taxon>Euteleostomi</taxon>
        <taxon>Actinopterygii</taxon>
        <taxon>Neopterygii</taxon>
        <taxon>Teleostei</taxon>
        <taxon>Ostariophysi</taxon>
        <taxon>Cypriniformes</taxon>
        <taxon>Cyprinidae</taxon>
        <taxon>Labeoninae</taxon>
        <taxon>Labeonini</taxon>
        <taxon>Cirrhinus</taxon>
    </lineage>
</organism>
<proteinExistence type="predicted"/>
<dbReference type="AlphaFoldDB" id="A0ABD0RIA9"/>
<feature type="region of interest" description="Disordered" evidence="1">
    <location>
        <begin position="85"/>
        <end position="108"/>
    </location>
</feature>
<keyword evidence="3" id="KW-1185">Reference proteome</keyword>
<sequence length="108" mass="11495">MGGNSGGGRQTEPLVETTEGARGIEEPDGAVGTRRSLRSRVRSPVEPVDCRATVEKRELGAMVELLGLQAEAESWILSLEAETRGPPAVTPMETGRSTASPLHRWGAE</sequence>
<comment type="caution">
    <text evidence="2">The sequence shown here is derived from an EMBL/GenBank/DDBJ whole genome shotgun (WGS) entry which is preliminary data.</text>
</comment>
<dbReference type="EMBL" id="JAMKFB020000003">
    <property type="protein sequence ID" value="KAL0198272.1"/>
    <property type="molecule type" value="Genomic_DNA"/>
</dbReference>
<dbReference type="Proteomes" id="UP001529510">
    <property type="component" value="Unassembled WGS sequence"/>
</dbReference>
<evidence type="ECO:0000256" key="1">
    <source>
        <dbReference type="SAM" id="MobiDB-lite"/>
    </source>
</evidence>
<accession>A0ABD0RIA9</accession>
<feature type="region of interest" description="Disordered" evidence="1">
    <location>
        <begin position="1"/>
        <end position="39"/>
    </location>
</feature>
<protein>
    <submittedName>
        <fullName evidence="2">Uncharacterized protein</fullName>
    </submittedName>
</protein>
<feature type="non-terminal residue" evidence="2">
    <location>
        <position position="108"/>
    </location>
</feature>
<name>A0ABD0RIA9_CIRMR</name>
<evidence type="ECO:0000313" key="2">
    <source>
        <dbReference type="EMBL" id="KAL0198272.1"/>
    </source>
</evidence>
<reference evidence="2 3" key="1">
    <citation type="submission" date="2024-05" db="EMBL/GenBank/DDBJ databases">
        <title>Genome sequencing and assembly of Indian major carp, Cirrhinus mrigala (Hamilton, 1822).</title>
        <authorList>
            <person name="Mohindra V."/>
            <person name="Chowdhury L.M."/>
            <person name="Lal K."/>
            <person name="Jena J.K."/>
        </authorList>
    </citation>
    <scope>NUCLEOTIDE SEQUENCE [LARGE SCALE GENOMIC DNA]</scope>
    <source>
        <strain evidence="2">CM1030</strain>
        <tissue evidence="2">Blood</tissue>
    </source>
</reference>
<evidence type="ECO:0000313" key="3">
    <source>
        <dbReference type="Proteomes" id="UP001529510"/>
    </source>
</evidence>